<comment type="caution">
    <text evidence="6">The sequence shown here is derived from an EMBL/GenBank/DDBJ whole genome shotgun (WGS) entry which is preliminary data.</text>
</comment>
<dbReference type="GO" id="GO:0005509">
    <property type="term" value="F:calcium ion binding"/>
    <property type="evidence" value="ECO:0007669"/>
    <property type="project" value="InterPro"/>
</dbReference>
<evidence type="ECO:0000259" key="5">
    <source>
        <dbReference type="PROSITE" id="PS50222"/>
    </source>
</evidence>
<keyword evidence="7" id="KW-1185">Reference proteome</keyword>
<keyword evidence="4" id="KW-0732">Signal</keyword>
<dbReference type="SMART" id="SM00054">
    <property type="entry name" value="EFh"/>
    <property type="match status" value="3"/>
</dbReference>
<feature type="domain" description="EF-hand" evidence="5">
    <location>
        <begin position="225"/>
        <end position="255"/>
    </location>
</feature>
<dbReference type="Gene3D" id="1.10.238.10">
    <property type="entry name" value="EF-hand"/>
    <property type="match status" value="2"/>
</dbReference>
<dbReference type="GO" id="GO:0005783">
    <property type="term" value="C:endoplasmic reticulum"/>
    <property type="evidence" value="ECO:0007669"/>
    <property type="project" value="TreeGrafter"/>
</dbReference>
<keyword evidence="2" id="KW-0677">Repeat</keyword>
<dbReference type="SUPFAM" id="SSF47473">
    <property type="entry name" value="EF-hand"/>
    <property type="match status" value="2"/>
</dbReference>
<dbReference type="PROSITE" id="PS00018">
    <property type="entry name" value="EF_HAND_1"/>
    <property type="match status" value="4"/>
</dbReference>
<dbReference type="EMBL" id="JBDFQZ010000005">
    <property type="protein sequence ID" value="KAK9724836.1"/>
    <property type="molecule type" value="Genomic_DNA"/>
</dbReference>
<dbReference type="AlphaFoldDB" id="A0AAW1KZP0"/>
<evidence type="ECO:0000313" key="7">
    <source>
        <dbReference type="Proteomes" id="UP001443914"/>
    </source>
</evidence>
<evidence type="ECO:0000256" key="2">
    <source>
        <dbReference type="ARBA" id="ARBA00022737"/>
    </source>
</evidence>
<proteinExistence type="predicted"/>
<feature type="signal peptide" evidence="4">
    <location>
        <begin position="1"/>
        <end position="25"/>
    </location>
</feature>
<dbReference type="Pfam" id="PF13499">
    <property type="entry name" value="EF-hand_7"/>
    <property type="match status" value="1"/>
</dbReference>
<dbReference type="InterPro" id="IPR011992">
    <property type="entry name" value="EF-hand-dom_pair"/>
</dbReference>
<sequence length="353" mass="41705">MPKAVVVYAILATAFLLLLSLFCHPHNYPQESRHIRIGRRLTGFGPHFDPFVSKIEHKFEDKGLNVHADGYSKDNPLFKNNNVGRVDEVDKVYFKENGRLNLSMRLTILFPMIDNGPKDGFVGFNELESWIIMQAQEKLDYTTRKLVQAHDKNNDGFISFKDYFPNFSLDDLHENSMEYGKAGWWMEQFTNADADQDSFLSFQEFKDFLHPEDSRNNIRVQEWFLRQKIRRMDQNKDGKLGFEEFRDKAYDTFKSYYEFSTGDHYVPSPELQFADLDLNKDRLLTIQELKPIQRFLFPGELDHASYYSTYLIKEVDDNHDGKLSIEEILNHEHKFYNCVYVGDDEDDNYHDEF</sequence>
<evidence type="ECO:0000313" key="6">
    <source>
        <dbReference type="EMBL" id="KAK9724836.1"/>
    </source>
</evidence>
<dbReference type="InterPro" id="IPR002048">
    <property type="entry name" value="EF_hand_dom"/>
</dbReference>
<keyword evidence="1" id="KW-0479">Metal-binding</keyword>
<dbReference type="PANTHER" id="PTHR10827:SF98">
    <property type="entry name" value="45 KDA CALCIUM-BINDING PROTEIN"/>
    <property type="match status" value="1"/>
</dbReference>
<evidence type="ECO:0000256" key="4">
    <source>
        <dbReference type="SAM" id="SignalP"/>
    </source>
</evidence>
<dbReference type="PROSITE" id="PS50222">
    <property type="entry name" value="EF_HAND_2"/>
    <property type="match status" value="2"/>
</dbReference>
<dbReference type="InterPro" id="IPR018247">
    <property type="entry name" value="EF_Hand_1_Ca_BS"/>
</dbReference>
<reference evidence="6" key="1">
    <citation type="submission" date="2024-03" db="EMBL/GenBank/DDBJ databases">
        <title>WGS assembly of Saponaria officinalis var. Norfolk2.</title>
        <authorList>
            <person name="Jenkins J."/>
            <person name="Shu S."/>
            <person name="Grimwood J."/>
            <person name="Barry K."/>
            <person name="Goodstein D."/>
            <person name="Schmutz J."/>
            <person name="Leebens-Mack J."/>
            <person name="Osbourn A."/>
        </authorList>
    </citation>
    <scope>NUCLEOTIDE SEQUENCE [LARGE SCALE GENOMIC DNA]</scope>
    <source>
        <strain evidence="6">JIC</strain>
    </source>
</reference>
<keyword evidence="3" id="KW-0106">Calcium</keyword>
<feature type="chain" id="PRO_5044024899" description="EF-hand domain-containing protein" evidence="4">
    <location>
        <begin position="26"/>
        <end position="353"/>
    </location>
</feature>
<dbReference type="Pfam" id="PF13202">
    <property type="entry name" value="EF-hand_5"/>
    <property type="match status" value="1"/>
</dbReference>
<accession>A0AAW1KZP0</accession>
<name>A0AAW1KZP0_SAPOF</name>
<protein>
    <recommendedName>
        <fullName evidence="5">EF-hand domain-containing protein</fullName>
    </recommendedName>
</protein>
<feature type="domain" description="EF-hand" evidence="5">
    <location>
        <begin position="180"/>
        <end position="215"/>
    </location>
</feature>
<organism evidence="6 7">
    <name type="scientific">Saponaria officinalis</name>
    <name type="common">Common soapwort</name>
    <name type="synonym">Lychnis saponaria</name>
    <dbReference type="NCBI Taxonomy" id="3572"/>
    <lineage>
        <taxon>Eukaryota</taxon>
        <taxon>Viridiplantae</taxon>
        <taxon>Streptophyta</taxon>
        <taxon>Embryophyta</taxon>
        <taxon>Tracheophyta</taxon>
        <taxon>Spermatophyta</taxon>
        <taxon>Magnoliopsida</taxon>
        <taxon>eudicotyledons</taxon>
        <taxon>Gunneridae</taxon>
        <taxon>Pentapetalae</taxon>
        <taxon>Caryophyllales</taxon>
        <taxon>Caryophyllaceae</taxon>
        <taxon>Caryophylleae</taxon>
        <taxon>Saponaria</taxon>
    </lineage>
</organism>
<evidence type="ECO:0000256" key="1">
    <source>
        <dbReference type="ARBA" id="ARBA00022723"/>
    </source>
</evidence>
<gene>
    <name evidence="6" type="ORF">RND81_05G101900</name>
</gene>
<dbReference type="Proteomes" id="UP001443914">
    <property type="component" value="Unassembled WGS sequence"/>
</dbReference>
<evidence type="ECO:0000256" key="3">
    <source>
        <dbReference type="ARBA" id="ARBA00022837"/>
    </source>
</evidence>
<dbReference type="PANTHER" id="PTHR10827">
    <property type="entry name" value="RETICULOCALBIN"/>
    <property type="match status" value="1"/>
</dbReference>